<dbReference type="SUPFAM" id="SSF47413">
    <property type="entry name" value="lambda repressor-like DNA-binding domains"/>
    <property type="match status" value="1"/>
</dbReference>
<dbReference type="SMART" id="SM00354">
    <property type="entry name" value="HTH_LACI"/>
    <property type="match status" value="1"/>
</dbReference>
<dbReference type="InterPro" id="IPR046335">
    <property type="entry name" value="LacI/GalR-like_sensor"/>
</dbReference>
<keyword evidence="2" id="KW-0238">DNA-binding</keyword>
<dbReference type="GO" id="GO:0000976">
    <property type="term" value="F:transcription cis-regulatory region binding"/>
    <property type="evidence" value="ECO:0007669"/>
    <property type="project" value="TreeGrafter"/>
</dbReference>
<dbReference type="Pfam" id="PF13377">
    <property type="entry name" value="Peripla_BP_3"/>
    <property type="match status" value="1"/>
</dbReference>
<organism evidence="5 6">
    <name type="scientific">Bifidobacterium asteroides</name>
    <dbReference type="NCBI Taxonomy" id="1684"/>
    <lineage>
        <taxon>Bacteria</taxon>
        <taxon>Bacillati</taxon>
        <taxon>Actinomycetota</taxon>
        <taxon>Actinomycetes</taxon>
        <taxon>Bifidobacteriales</taxon>
        <taxon>Bifidobacteriaceae</taxon>
        <taxon>Bifidobacterium</taxon>
    </lineage>
</organism>
<accession>A0A0F4KTX5</accession>
<evidence type="ECO:0000259" key="4">
    <source>
        <dbReference type="PROSITE" id="PS50932"/>
    </source>
</evidence>
<dbReference type="AlphaFoldDB" id="A0A0F4KTX5"/>
<evidence type="ECO:0000313" key="5">
    <source>
        <dbReference type="EMBL" id="KJY49439.1"/>
    </source>
</evidence>
<dbReference type="SUPFAM" id="SSF53822">
    <property type="entry name" value="Periplasmic binding protein-like I"/>
    <property type="match status" value="1"/>
</dbReference>
<protein>
    <recommendedName>
        <fullName evidence="4">HTH lacI-type domain-containing protein</fullName>
    </recommendedName>
</protein>
<evidence type="ECO:0000256" key="3">
    <source>
        <dbReference type="ARBA" id="ARBA00023163"/>
    </source>
</evidence>
<evidence type="ECO:0000256" key="1">
    <source>
        <dbReference type="ARBA" id="ARBA00023015"/>
    </source>
</evidence>
<dbReference type="PANTHER" id="PTHR30146:SF109">
    <property type="entry name" value="HTH-TYPE TRANSCRIPTIONAL REGULATOR GALS"/>
    <property type="match status" value="1"/>
</dbReference>
<name>A0A0F4KTX5_9BIFI</name>
<evidence type="ECO:0000256" key="2">
    <source>
        <dbReference type="ARBA" id="ARBA00023125"/>
    </source>
</evidence>
<dbReference type="InterPro" id="IPR028082">
    <property type="entry name" value="Peripla_BP_I"/>
</dbReference>
<dbReference type="Gene3D" id="1.10.260.40">
    <property type="entry name" value="lambda repressor-like DNA-binding domains"/>
    <property type="match status" value="1"/>
</dbReference>
<dbReference type="CDD" id="cd01392">
    <property type="entry name" value="HTH_LacI"/>
    <property type="match status" value="1"/>
</dbReference>
<sequence>MTKHRVTIREVAHKAQVSQQTVSNVINGTGRMSEQTKKRVQSVITTLGYHSNRPAQMLRTGHSRMIGITVPRFDQPFCSLFCDCVAQYARQRGYGLVVSVFGDNFEETIKETYQLNADGWIFFADATILRRIRHLKQDYPVILAGDYLGDGELDAVMMPNVDASRYATNWLIEHSDGHVGMIGASFDTYEQDAKDPDPIPLRLRHARDRNTDMRLHGYLLALQDHAIQPDWTIIRPVRKLIEAEGERATEMLLQTGDIPSGIICANDALALGALSTLSKHHISVPEQIQVIGFDNTRESHYSSPPLSTVDPYVMQYAQLAVQQLIARIEGSIEEVHVLTTDYRLVERHTTI</sequence>
<dbReference type="CDD" id="cd06267">
    <property type="entry name" value="PBP1_LacI_sugar_binding-like"/>
    <property type="match status" value="1"/>
</dbReference>
<dbReference type="InterPro" id="IPR000843">
    <property type="entry name" value="HTH_LacI"/>
</dbReference>
<keyword evidence="1" id="KW-0805">Transcription regulation</keyword>
<dbReference type="PANTHER" id="PTHR30146">
    <property type="entry name" value="LACI-RELATED TRANSCRIPTIONAL REPRESSOR"/>
    <property type="match status" value="1"/>
</dbReference>
<dbReference type="PROSITE" id="PS50932">
    <property type="entry name" value="HTH_LACI_2"/>
    <property type="match status" value="1"/>
</dbReference>
<gene>
    <name evidence="5" type="ORF">JF69_15360</name>
</gene>
<feature type="domain" description="HTH lacI-type" evidence="4">
    <location>
        <begin position="6"/>
        <end position="60"/>
    </location>
</feature>
<evidence type="ECO:0000313" key="6">
    <source>
        <dbReference type="Proteomes" id="UP000033648"/>
    </source>
</evidence>
<dbReference type="InterPro" id="IPR010982">
    <property type="entry name" value="Lambda_DNA-bd_dom_sf"/>
</dbReference>
<dbReference type="PROSITE" id="PS00356">
    <property type="entry name" value="HTH_LACI_1"/>
    <property type="match status" value="1"/>
</dbReference>
<dbReference type="OrthoDB" id="2854648at2"/>
<comment type="caution">
    <text evidence="5">The sequence shown here is derived from an EMBL/GenBank/DDBJ whole genome shotgun (WGS) entry which is preliminary data.</text>
</comment>
<reference evidence="5 6" key="1">
    <citation type="submission" date="2014-12" db="EMBL/GenBank/DDBJ databases">
        <title>Comparative genomics of the lactic acid bacteria isolated from the honey bee gut.</title>
        <authorList>
            <person name="Ellegaard K.M."/>
            <person name="Tamarit D."/>
            <person name="Javelind E."/>
            <person name="Olofsson T."/>
            <person name="Andersson S.G."/>
            <person name="Vasquez A."/>
        </authorList>
    </citation>
    <scope>NUCLEOTIDE SEQUENCE [LARGE SCALE GENOMIC DNA]</scope>
    <source>
        <strain evidence="5 6">Bin2</strain>
    </source>
</reference>
<dbReference type="Gene3D" id="3.40.50.2300">
    <property type="match status" value="2"/>
</dbReference>
<dbReference type="Pfam" id="PF00356">
    <property type="entry name" value="LacI"/>
    <property type="match status" value="1"/>
</dbReference>
<dbReference type="EMBL" id="JWME01000013">
    <property type="protein sequence ID" value="KJY49439.1"/>
    <property type="molecule type" value="Genomic_DNA"/>
</dbReference>
<dbReference type="Proteomes" id="UP000033648">
    <property type="component" value="Unassembled WGS sequence"/>
</dbReference>
<keyword evidence="3" id="KW-0804">Transcription</keyword>
<dbReference type="GO" id="GO:0003700">
    <property type="term" value="F:DNA-binding transcription factor activity"/>
    <property type="evidence" value="ECO:0007669"/>
    <property type="project" value="TreeGrafter"/>
</dbReference>
<dbReference type="PATRIC" id="fig|1684.4.peg.1653"/>
<proteinExistence type="predicted"/>